<dbReference type="Proteomes" id="UP000036987">
    <property type="component" value="Unassembled WGS sequence"/>
</dbReference>
<comment type="similarity">
    <text evidence="2">Belongs to the TRAFAC class myosin-kinesin ATPase superfamily. Kinesin family.</text>
</comment>
<dbReference type="EMBL" id="LFYR01001429">
    <property type="protein sequence ID" value="KMZ61983.1"/>
    <property type="molecule type" value="Genomic_DNA"/>
</dbReference>
<evidence type="ECO:0000313" key="5">
    <source>
        <dbReference type="EMBL" id="KMZ61983.1"/>
    </source>
</evidence>
<reference evidence="6" key="1">
    <citation type="journal article" date="2016" name="Nature">
        <title>The genome of the seagrass Zostera marina reveals angiosperm adaptation to the sea.</title>
        <authorList>
            <person name="Olsen J.L."/>
            <person name="Rouze P."/>
            <person name="Verhelst B."/>
            <person name="Lin Y.-C."/>
            <person name="Bayer T."/>
            <person name="Collen J."/>
            <person name="Dattolo E."/>
            <person name="De Paoli E."/>
            <person name="Dittami S."/>
            <person name="Maumus F."/>
            <person name="Michel G."/>
            <person name="Kersting A."/>
            <person name="Lauritano C."/>
            <person name="Lohaus R."/>
            <person name="Toepel M."/>
            <person name="Tonon T."/>
            <person name="Vanneste K."/>
            <person name="Amirebrahimi M."/>
            <person name="Brakel J."/>
            <person name="Bostroem C."/>
            <person name="Chovatia M."/>
            <person name="Grimwood J."/>
            <person name="Jenkins J.W."/>
            <person name="Jueterbock A."/>
            <person name="Mraz A."/>
            <person name="Stam W.T."/>
            <person name="Tice H."/>
            <person name="Bornberg-Bauer E."/>
            <person name="Green P.J."/>
            <person name="Pearson G.A."/>
            <person name="Procaccini G."/>
            <person name="Duarte C.M."/>
            <person name="Schmutz J."/>
            <person name="Reusch T.B.H."/>
            <person name="Van de Peer Y."/>
        </authorList>
    </citation>
    <scope>NUCLEOTIDE SEQUENCE [LARGE SCALE GENOMIC DNA]</scope>
    <source>
        <strain evidence="6">cv. Finnish</strain>
    </source>
</reference>
<organism evidence="5 6">
    <name type="scientific">Zostera marina</name>
    <name type="common">Eelgrass</name>
    <dbReference type="NCBI Taxonomy" id="29655"/>
    <lineage>
        <taxon>Eukaryota</taxon>
        <taxon>Viridiplantae</taxon>
        <taxon>Streptophyta</taxon>
        <taxon>Embryophyta</taxon>
        <taxon>Tracheophyta</taxon>
        <taxon>Spermatophyta</taxon>
        <taxon>Magnoliopsida</taxon>
        <taxon>Liliopsida</taxon>
        <taxon>Zosteraceae</taxon>
        <taxon>Zostera</taxon>
    </lineage>
</organism>
<dbReference type="GO" id="GO:0007018">
    <property type="term" value="P:microtubule-based movement"/>
    <property type="evidence" value="ECO:0007669"/>
    <property type="project" value="InterPro"/>
</dbReference>
<dbReference type="GO" id="GO:0005524">
    <property type="term" value="F:ATP binding"/>
    <property type="evidence" value="ECO:0007669"/>
    <property type="project" value="InterPro"/>
</dbReference>
<evidence type="ECO:0000313" key="6">
    <source>
        <dbReference type="Proteomes" id="UP000036987"/>
    </source>
</evidence>
<comment type="caution">
    <text evidence="5">The sequence shown here is derived from an EMBL/GenBank/DDBJ whole genome shotgun (WGS) entry which is preliminary data.</text>
</comment>
<dbReference type="GO" id="GO:0008017">
    <property type="term" value="F:microtubule binding"/>
    <property type="evidence" value="ECO:0007669"/>
    <property type="project" value="InterPro"/>
</dbReference>
<dbReference type="AlphaFoldDB" id="A0A0K9NZ31"/>
<protein>
    <submittedName>
        <fullName evidence="5">Kinesin-like protein</fullName>
    </submittedName>
</protein>
<feature type="compositionally biased region" description="Low complexity" evidence="3">
    <location>
        <begin position="17"/>
        <end position="37"/>
    </location>
</feature>
<feature type="domain" description="Kinesin motor" evidence="4">
    <location>
        <begin position="84"/>
        <end position="127"/>
    </location>
</feature>
<sequence length="127" mass="13760">MSSRNLKAPKRSMPNKGSGAVASSVTSAHSTSVNNTHPGPVPAITLEGLDSIGSSSRMRKTLPSPSQVFLESGTVLDGERSKENVTVTVRFRPLSQREIRQGEEIAWYADGDMIVRNEHNSDVAYAY</sequence>
<feature type="region of interest" description="Disordered" evidence="3">
    <location>
        <begin position="1"/>
        <end position="47"/>
    </location>
</feature>
<dbReference type="InterPro" id="IPR001752">
    <property type="entry name" value="Kinesin_motor_dom"/>
</dbReference>
<evidence type="ECO:0000256" key="1">
    <source>
        <dbReference type="ARBA" id="ARBA00023175"/>
    </source>
</evidence>
<dbReference type="PROSITE" id="PS50067">
    <property type="entry name" value="KINESIN_MOTOR_2"/>
    <property type="match status" value="1"/>
</dbReference>
<gene>
    <name evidence="5" type="ORF">ZOSMA_49G00510</name>
</gene>
<keyword evidence="6" id="KW-1185">Reference proteome</keyword>
<name>A0A0K9NZ31_ZOSMR</name>
<keyword evidence="1" id="KW-0505">Motor protein</keyword>
<evidence type="ECO:0000256" key="3">
    <source>
        <dbReference type="SAM" id="MobiDB-lite"/>
    </source>
</evidence>
<accession>A0A0K9NZ31</accession>
<evidence type="ECO:0000256" key="2">
    <source>
        <dbReference type="PROSITE-ProRule" id="PRU00283"/>
    </source>
</evidence>
<comment type="caution">
    <text evidence="2">Lacks conserved residue(s) required for the propagation of feature annotation.</text>
</comment>
<proteinExistence type="inferred from homology"/>
<feature type="non-terminal residue" evidence="5">
    <location>
        <position position="127"/>
    </location>
</feature>
<dbReference type="OrthoDB" id="3176171at2759"/>
<evidence type="ECO:0000259" key="4">
    <source>
        <dbReference type="PROSITE" id="PS50067"/>
    </source>
</evidence>
<dbReference type="GO" id="GO:0003777">
    <property type="term" value="F:microtubule motor activity"/>
    <property type="evidence" value="ECO:0007669"/>
    <property type="project" value="InterPro"/>
</dbReference>